<dbReference type="InterPro" id="IPR027417">
    <property type="entry name" value="P-loop_NTPase"/>
</dbReference>
<evidence type="ECO:0000313" key="7">
    <source>
        <dbReference type="Proteomes" id="UP000296468"/>
    </source>
</evidence>
<dbReference type="RefSeq" id="WP_135843281.1">
    <property type="nucleotide sequence ID" value="NZ_CP035088.1"/>
</dbReference>
<reference evidence="6 8" key="1">
    <citation type="journal article" date="2012" name="Appl. Soil Ecol.">
        <title>Isolation and characterization of new plant growth-promoting bacterial endophytes.</title>
        <authorList>
            <person name="Rashid S."/>
            <person name="Charles T.C."/>
            <person name="Glick B.R."/>
        </authorList>
    </citation>
    <scope>NUCLEOTIDE SEQUENCE [LARGE SCALE GENOMIC DNA]</scope>
    <source>
        <strain evidence="6 8">YsS1</strain>
    </source>
</reference>
<reference evidence="5" key="3">
    <citation type="submission" date="2019-01" db="EMBL/GenBank/DDBJ databases">
        <authorList>
            <person name="Zhang L."/>
        </authorList>
    </citation>
    <scope>NUCLEOTIDE SEQUENCE</scope>
    <source>
        <strain evidence="5">11K1</strain>
    </source>
</reference>
<keyword evidence="1" id="KW-0677">Repeat</keyword>
<reference evidence="6" key="4">
    <citation type="submission" date="2023-04" db="EMBL/GenBank/DDBJ databases">
        <authorList>
            <person name="Charles T.C."/>
            <person name="Cheng J."/>
            <person name="Lynch M."/>
            <person name="Van Dyk A."/>
        </authorList>
    </citation>
    <scope>NUCLEOTIDE SEQUENCE</scope>
    <source>
        <strain evidence="6">YsS1</strain>
    </source>
</reference>
<dbReference type="InterPro" id="IPR003593">
    <property type="entry name" value="AAA+_ATPase"/>
</dbReference>
<feature type="domain" description="ABC transporter" evidence="4">
    <location>
        <begin position="295"/>
        <end position="487"/>
    </location>
</feature>
<dbReference type="Proteomes" id="UP001227386">
    <property type="component" value="Chromosome"/>
</dbReference>
<proteinExistence type="predicted"/>
<evidence type="ECO:0000259" key="4">
    <source>
        <dbReference type="PROSITE" id="PS50893"/>
    </source>
</evidence>
<dbReference type="GO" id="GO:0016887">
    <property type="term" value="F:ATP hydrolysis activity"/>
    <property type="evidence" value="ECO:0007669"/>
    <property type="project" value="InterPro"/>
</dbReference>
<dbReference type="EMBL" id="CP035088">
    <property type="protein sequence ID" value="QBZ87507.1"/>
    <property type="molecule type" value="Genomic_DNA"/>
</dbReference>
<keyword evidence="8" id="KW-1185">Reference proteome</keyword>
<keyword evidence="2" id="KW-0547">Nucleotide-binding</keyword>
<dbReference type="AlphaFoldDB" id="A0A4P7PAR3"/>
<gene>
    <name evidence="5" type="ORF">EPZ47_01875</name>
    <name evidence="6" type="ORF">QCD61_01790</name>
</gene>
<evidence type="ECO:0000313" key="6">
    <source>
        <dbReference type="EMBL" id="WGO93833.1"/>
    </source>
</evidence>
<dbReference type="PANTHER" id="PTHR19211:SF14">
    <property type="entry name" value="ATP-BINDING CASSETTE SUB-FAMILY F MEMBER 1"/>
    <property type="match status" value="1"/>
</dbReference>
<reference evidence="5 7" key="2">
    <citation type="journal article" date="2019" name="Front. Microbiol.">
        <title>In silico and Genetic Analyses of Cyclic Lipopeptide Synthetic Gene Clusters in Pseudomonas sp. 11K1.</title>
        <authorList>
            <person name="Zhao H."/>
            <person name="Liu Y.P."/>
            <person name="Zhang L.Q."/>
        </authorList>
    </citation>
    <scope>NUCLEOTIDE SEQUENCE [LARGE SCALE GENOMIC DNA]</scope>
    <source>
        <strain evidence="5 7">11K1</strain>
    </source>
</reference>
<dbReference type="Proteomes" id="UP000296468">
    <property type="component" value="Chromosome"/>
</dbReference>
<accession>A0A4P7PAR3</accession>
<organism evidence="5 7">
    <name type="scientific">Pseudomonas viciae</name>
    <dbReference type="NCBI Taxonomy" id="2505979"/>
    <lineage>
        <taxon>Bacteria</taxon>
        <taxon>Pseudomonadati</taxon>
        <taxon>Pseudomonadota</taxon>
        <taxon>Gammaproteobacteria</taxon>
        <taxon>Pseudomonadales</taxon>
        <taxon>Pseudomonadaceae</taxon>
        <taxon>Pseudomonas</taxon>
    </lineage>
</organism>
<keyword evidence="3 5" id="KW-0067">ATP-binding</keyword>
<dbReference type="KEGG" id="pvk:EPZ47_01875"/>
<feature type="domain" description="ABC transporter" evidence="4">
    <location>
        <begin position="4"/>
        <end position="221"/>
    </location>
</feature>
<protein>
    <submittedName>
        <fullName evidence="5 6">ATP-binding cassette domain-containing protein</fullName>
    </submittedName>
</protein>
<name>A0A4P7PAR3_9PSED</name>
<dbReference type="Pfam" id="PF00005">
    <property type="entry name" value="ABC_tran"/>
    <property type="match status" value="2"/>
</dbReference>
<evidence type="ECO:0000313" key="8">
    <source>
        <dbReference type="Proteomes" id="UP001227386"/>
    </source>
</evidence>
<dbReference type="PROSITE" id="PS50893">
    <property type="entry name" value="ABC_TRANSPORTER_2"/>
    <property type="match status" value="2"/>
</dbReference>
<dbReference type="SUPFAM" id="SSF52540">
    <property type="entry name" value="P-loop containing nucleoside triphosphate hydrolases"/>
    <property type="match status" value="2"/>
</dbReference>
<dbReference type="OrthoDB" id="9808609at2"/>
<dbReference type="InterPro" id="IPR003439">
    <property type="entry name" value="ABC_transporter-like_ATP-bd"/>
</dbReference>
<dbReference type="CDD" id="cd03221">
    <property type="entry name" value="ABCF_EF-3"/>
    <property type="match status" value="2"/>
</dbReference>
<dbReference type="PANTHER" id="PTHR19211">
    <property type="entry name" value="ATP-BINDING TRANSPORT PROTEIN-RELATED"/>
    <property type="match status" value="1"/>
</dbReference>
<dbReference type="Gene3D" id="3.40.50.300">
    <property type="entry name" value="P-loop containing nucleotide triphosphate hydrolases"/>
    <property type="match status" value="2"/>
</dbReference>
<dbReference type="GO" id="GO:0005524">
    <property type="term" value="F:ATP binding"/>
    <property type="evidence" value="ECO:0007669"/>
    <property type="project" value="UniProtKB-KW"/>
</dbReference>
<evidence type="ECO:0000256" key="1">
    <source>
        <dbReference type="ARBA" id="ARBA00022737"/>
    </source>
</evidence>
<evidence type="ECO:0000256" key="3">
    <source>
        <dbReference type="ARBA" id="ARBA00022840"/>
    </source>
</evidence>
<dbReference type="InterPro" id="IPR050611">
    <property type="entry name" value="ABCF"/>
</dbReference>
<dbReference type="SMART" id="SM00382">
    <property type="entry name" value="AAA"/>
    <property type="match status" value="2"/>
</dbReference>
<evidence type="ECO:0000313" key="5">
    <source>
        <dbReference type="EMBL" id="QBZ87507.1"/>
    </source>
</evidence>
<dbReference type="EMBL" id="CP123771">
    <property type="protein sequence ID" value="WGO93833.1"/>
    <property type="molecule type" value="Genomic_DNA"/>
</dbReference>
<evidence type="ECO:0000256" key="2">
    <source>
        <dbReference type="ARBA" id="ARBA00022741"/>
    </source>
</evidence>
<sequence>MSLVKLEGVSLSLSGKVLFKDVNFSIQAGDKIGVIGNNGSGKTSLLRSIAKHINEHEGIIAHSKGLRCQYVEQGFPEQWDELSASGILESYLCDSVDDRWRVDYVLELCGFPKDHRSLPFNQLNGGWKKTLMIAKAILVEPDLLLLDEPTNHLDQDHIANIIRLLRDSNIVPTFVVISHNRSFLDSVTQSTLILQDRTISYFGFSFTQARKLFLEQEHASACSRTEVMNEIQRLKKSAQFQRQLGVNNYSDKALQKAKKIEKRIKIIEASVPEKQTSRKAGITLEVDEFKARHILRIEGLRLYSTPEHMLFAIESLVVNRGDRLVISGANGCGKSTLLKAIINESSLSIKMGPSVKIAVLDQELSLLPPGAEVLEFFMNSFELDRQQAINKLAASGFSYIESQKKIEQLSYGERARLAMLMLRLTNPNFLILDEPTNHLDISSQEMLEGEIQRLNAAALIVSHDIRFIENVGTRFFEIADGRCRERL</sequence>